<dbReference type="PANTHER" id="PTHR43179:SF7">
    <property type="entry name" value="RHAMNOSYLTRANSFERASE WBBL"/>
    <property type="match status" value="1"/>
</dbReference>
<dbReference type="SUPFAM" id="SSF53448">
    <property type="entry name" value="Nucleotide-diphospho-sugar transferases"/>
    <property type="match status" value="1"/>
</dbReference>
<reference evidence="2 3" key="1">
    <citation type="submission" date="2018-05" db="EMBL/GenBank/DDBJ databases">
        <title>Genomic Encyclopedia of Type Strains, Phase I: the one thousand microbial genomes (KMG-I) project.</title>
        <authorList>
            <person name="Kyrpides N."/>
        </authorList>
    </citation>
    <scope>NUCLEOTIDE SEQUENCE [LARGE SCALE GENOMIC DNA]</scope>
    <source>
        <strain evidence="2 3">DSM 15611</strain>
    </source>
</reference>
<dbReference type="Pfam" id="PF00535">
    <property type="entry name" value="Glycos_transf_2"/>
    <property type="match status" value="1"/>
</dbReference>
<feature type="domain" description="Glycosyltransferase 2-like" evidence="1">
    <location>
        <begin position="4"/>
        <end position="120"/>
    </location>
</feature>
<dbReference type="CDD" id="cd04186">
    <property type="entry name" value="GT_2_like_c"/>
    <property type="match status" value="1"/>
</dbReference>
<sequence>MDVSIIIVNYNTKKLTSDCIQSVIDKTLGIDYEIILVDNASTDGSKELFENDERIIYIYSDKNGGFGYGNNRGMEIAQGKYFFLLNSDTILLNNAVKEFFDYAECHGDKGLYCCYLFGDAMQYVCSFFYFPAFTIAEFLKRLLHIKKYLPVDYKDKQVECISGADMFIPRVAIDAVGGFDERIFLYGEEGELQYRMKKVGYSGYILSAPKIQHLEGQSSTPSIWKETVKIKSHFIILKTHMKYPTYLLARLYYAVNLGVRHLGYLLKEDGRKYLKTLVSSV</sequence>
<dbReference type="PANTHER" id="PTHR43179">
    <property type="entry name" value="RHAMNOSYLTRANSFERASE WBBL"/>
    <property type="match status" value="1"/>
</dbReference>
<evidence type="ECO:0000259" key="1">
    <source>
        <dbReference type="Pfam" id="PF00535"/>
    </source>
</evidence>
<dbReference type="EMBL" id="QJJX01000028">
    <property type="protein sequence ID" value="PXX20862.1"/>
    <property type="molecule type" value="Genomic_DNA"/>
</dbReference>
<organism evidence="2 3">
    <name type="scientific">Hoylesella shahii DSM 15611 = JCM 12083</name>
    <dbReference type="NCBI Taxonomy" id="1122991"/>
    <lineage>
        <taxon>Bacteria</taxon>
        <taxon>Pseudomonadati</taxon>
        <taxon>Bacteroidota</taxon>
        <taxon>Bacteroidia</taxon>
        <taxon>Bacteroidales</taxon>
        <taxon>Prevotellaceae</taxon>
        <taxon>Hoylesella</taxon>
    </lineage>
</organism>
<dbReference type="OrthoDB" id="9771846at2"/>
<dbReference type="AlphaFoldDB" id="A0A318HRI9"/>
<dbReference type="Gene3D" id="3.90.550.10">
    <property type="entry name" value="Spore Coat Polysaccharide Biosynthesis Protein SpsA, Chain A"/>
    <property type="match status" value="1"/>
</dbReference>
<keyword evidence="3" id="KW-1185">Reference proteome</keyword>
<proteinExistence type="predicted"/>
<evidence type="ECO:0000313" key="3">
    <source>
        <dbReference type="Proteomes" id="UP000248314"/>
    </source>
</evidence>
<gene>
    <name evidence="2" type="ORF">EJ73_02114</name>
</gene>
<dbReference type="InterPro" id="IPR001173">
    <property type="entry name" value="Glyco_trans_2-like"/>
</dbReference>
<evidence type="ECO:0000313" key="2">
    <source>
        <dbReference type="EMBL" id="PXX20862.1"/>
    </source>
</evidence>
<dbReference type="STRING" id="1122991.GCA_000613445_01109"/>
<comment type="caution">
    <text evidence="2">The sequence shown here is derived from an EMBL/GenBank/DDBJ whole genome shotgun (WGS) entry which is preliminary data.</text>
</comment>
<protein>
    <recommendedName>
        <fullName evidence="1">Glycosyltransferase 2-like domain-containing protein</fullName>
    </recommendedName>
</protein>
<dbReference type="Proteomes" id="UP000248314">
    <property type="component" value="Unassembled WGS sequence"/>
</dbReference>
<accession>A0A318HRI9</accession>
<dbReference type="RefSeq" id="WP_025816666.1">
    <property type="nucleotide sequence ID" value="NZ_BAIZ01000029.1"/>
</dbReference>
<name>A0A318HRI9_9BACT</name>
<dbReference type="InterPro" id="IPR029044">
    <property type="entry name" value="Nucleotide-diphossugar_trans"/>
</dbReference>